<dbReference type="AlphaFoldDB" id="A0A4U1JDQ1"/>
<feature type="region of interest" description="Disordered" evidence="1">
    <location>
        <begin position="82"/>
        <end position="106"/>
    </location>
</feature>
<protein>
    <submittedName>
        <fullName evidence="2">Uncharacterized protein</fullName>
    </submittedName>
</protein>
<evidence type="ECO:0000256" key="1">
    <source>
        <dbReference type="SAM" id="MobiDB-lite"/>
    </source>
</evidence>
<sequence>MLKPHDVASPETADVDAVKRIIADAEAVLRQQGGCELEIERIGLSTVIAVAKQARKAGWIAYATTTQRGRVLMIEHPDLSAFQTSSERPASVSKGKGGAKVRPSMAEAERADLDSALAALEAASKMSSKGKT</sequence>
<dbReference type="Proteomes" id="UP000309215">
    <property type="component" value="Unassembled WGS sequence"/>
</dbReference>
<accession>A0A4U1JDQ1</accession>
<dbReference type="EMBL" id="SSMQ01000012">
    <property type="protein sequence ID" value="TKD08957.1"/>
    <property type="molecule type" value="Genomic_DNA"/>
</dbReference>
<evidence type="ECO:0000313" key="2">
    <source>
        <dbReference type="EMBL" id="TKD08957.1"/>
    </source>
</evidence>
<organism evidence="2 3">
    <name type="scientific">Polyangium fumosum</name>
    <dbReference type="NCBI Taxonomy" id="889272"/>
    <lineage>
        <taxon>Bacteria</taxon>
        <taxon>Pseudomonadati</taxon>
        <taxon>Myxococcota</taxon>
        <taxon>Polyangia</taxon>
        <taxon>Polyangiales</taxon>
        <taxon>Polyangiaceae</taxon>
        <taxon>Polyangium</taxon>
    </lineage>
</organism>
<reference evidence="2 3" key="1">
    <citation type="submission" date="2019-04" db="EMBL/GenBank/DDBJ databases">
        <authorList>
            <person name="Li Y."/>
            <person name="Wang J."/>
        </authorList>
    </citation>
    <scope>NUCLEOTIDE SEQUENCE [LARGE SCALE GENOMIC DNA]</scope>
    <source>
        <strain evidence="2 3">DSM 14668</strain>
    </source>
</reference>
<keyword evidence="3" id="KW-1185">Reference proteome</keyword>
<comment type="caution">
    <text evidence="2">The sequence shown here is derived from an EMBL/GenBank/DDBJ whole genome shotgun (WGS) entry which is preliminary data.</text>
</comment>
<dbReference type="RefSeq" id="WP_136929554.1">
    <property type="nucleotide sequence ID" value="NZ_SSMQ01000012.1"/>
</dbReference>
<proteinExistence type="predicted"/>
<gene>
    <name evidence="2" type="ORF">E8A74_14335</name>
</gene>
<name>A0A4U1JDQ1_9BACT</name>
<evidence type="ECO:0000313" key="3">
    <source>
        <dbReference type="Proteomes" id="UP000309215"/>
    </source>
</evidence>